<dbReference type="Pfam" id="PF01656">
    <property type="entry name" value="CbiA"/>
    <property type="match status" value="1"/>
</dbReference>
<feature type="domain" description="CobQ/CobB/MinD/ParA nucleotide binding" evidence="1">
    <location>
        <begin position="7"/>
        <end position="174"/>
    </location>
</feature>
<organism evidence="2 3">
    <name type="scientific">Xylanibacter ruminicola</name>
    <name type="common">Prevotella ruminicola</name>
    <dbReference type="NCBI Taxonomy" id="839"/>
    <lineage>
        <taxon>Bacteria</taxon>
        <taxon>Pseudomonadati</taxon>
        <taxon>Bacteroidota</taxon>
        <taxon>Bacteroidia</taxon>
        <taxon>Bacteroidales</taxon>
        <taxon>Prevotellaceae</taxon>
        <taxon>Xylanibacter</taxon>
    </lineage>
</organism>
<protein>
    <submittedName>
        <fullName evidence="2">Chromosome partitioning protein</fullName>
    </submittedName>
</protein>
<accession>A0A1H3XTU4</accession>
<dbReference type="PANTHER" id="PTHR13696:SF52">
    <property type="entry name" value="PARA FAMILY PROTEIN CT_582"/>
    <property type="match status" value="1"/>
</dbReference>
<dbReference type="CDD" id="cd02042">
    <property type="entry name" value="ParAB_family"/>
    <property type="match status" value="1"/>
</dbReference>
<dbReference type="InterPro" id="IPR027417">
    <property type="entry name" value="P-loop_NTPase"/>
</dbReference>
<dbReference type="EMBL" id="FNRF01000001">
    <property type="protein sequence ID" value="SEA02849.1"/>
    <property type="molecule type" value="Genomic_DNA"/>
</dbReference>
<sequence>MSEVTIITFANQKGGVGKTTLCTLFANYLVNRGKRTIVIDCDGQQTIFEKRKADYKKYPDQKEKYKVQAFSIADPENVKNLMKNLRQLNGVVLIDAPGNLAQQGLIPLFVQTDYIVCPYQYETTSINSTVTFLGFILQLKKRVQSMATKIFFIVNKHDKRYGTEREKKLWAETDEQWSKFGIVTPKIEQRVEMQRYNTMGLMDTQKSIVTPAFDCIYDNIFGENGHGKEDK</sequence>
<evidence type="ECO:0000313" key="2">
    <source>
        <dbReference type="EMBL" id="SEA02849.1"/>
    </source>
</evidence>
<dbReference type="OrthoDB" id="978593at2"/>
<dbReference type="Proteomes" id="UP000182257">
    <property type="component" value="Unassembled WGS sequence"/>
</dbReference>
<dbReference type="Gene3D" id="3.40.50.300">
    <property type="entry name" value="P-loop containing nucleotide triphosphate hydrolases"/>
    <property type="match status" value="1"/>
</dbReference>
<evidence type="ECO:0000313" key="3">
    <source>
        <dbReference type="Proteomes" id="UP000182257"/>
    </source>
</evidence>
<reference evidence="2 3" key="1">
    <citation type="submission" date="2016-10" db="EMBL/GenBank/DDBJ databases">
        <authorList>
            <person name="de Groot N.N."/>
        </authorList>
    </citation>
    <scope>NUCLEOTIDE SEQUENCE [LARGE SCALE GENOMIC DNA]</scope>
    <source>
        <strain evidence="2 3">D31d</strain>
    </source>
</reference>
<dbReference type="SUPFAM" id="SSF52540">
    <property type="entry name" value="P-loop containing nucleoside triphosphate hydrolases"/>
    <property type="match status" value="1"/>
</dbReference>
<evidence type="ECO:0000259" key="1">
    <source>
        <dbReference type="Pfam" id="PF01656"/>
    </source>
</evidence>
<name>A0A1H3XTU4_XYLRU</name>
<gene>
    <name evidence="2" type="ORF">SAMN05216462_0362</name>
</gene>
<dbReference type="RefSeq" id="WP_074759967.1">
    <property type="nucleotide sequence ID" value="NZ_FNRF01000001.1"/>
</dbReference>
<dbReference type="PANTHER" id="PTHR13696">
    <property type="entry name" value="P-LOOP CONTAINING NUCLEOSIDE TRIPHOSPHATE HYDROLASE"/>
    <property type="match status" value="1"/>
</dbReference>
<dbReference type="AlphaFoldDB" id="A0A1H3XTU4"/>
<dbReference type="InterPro" id="IPR050678">
    <property type="entry name" value="DNA_Partitioning_ATPase"/>
</dbReference>
<dbReference type="InterPro" id="IPR002586">
    <property type="entry name" value="CobQ/CobB/MinD/ParA_Nub-bd_dom"/>
</dbReference>
<proteinExistence type="predicted"/>